<comment type="caution">
    <text evidence="1">The sequence shown here is derived from an EMBL/GenBank/DDBJ whole genome shotgun (WGS) entry which is preliminary data.</text>
</comment>
<dbReference type="EMBL" id="AMCI01000747">
    <property type="protein sequence ID" value="EJX07957.1"/>
    <property type="molecule type" value="Genomic_DNA"/>
</dbReference>
<organism evidence="1">
    <name type="scientific">gut metagenome</name>
    <dbReference type="NCBI Taxonomy" id="749906"/>
    <lineage>
        <taxon>unclassified sequences</taxon>
        <taxon>metagenomes</taxon>
        <taxon>organismal metagenomes</taxon>
    </lineage>
</organism>
<evidence type="ECO:0000313" key="1">
    <source>
        <dbReference type="EMBL" id="EJX07957.1"/>
    </source>
</evidence>
<dbReference type="AlphaFoldDB" id="J9GJR2"/>
<name>J9GJR2_9ZZZZ</name>
<gene>
    <name evidence="1" type="ORF">EVA_03935</name>
</gene>
<protein>
    <submittedName>
        <fullName evidence="1">Uncharacterized protein</fullName>
    </submittedName>
</protein>
<proteinExistence type="predicted"/>
<reference evidence="1" key="1">
    <citation type="journal article" date="2012" name="PLoS ONE">
        <title>Gene sets for utilization of primary and secondary nutrition supplies in the distal gut of endangered iberian lynx.</title>
        <authorList>
            <person name="Alcaide M."/>
            <person name="Messina E."/>
            <person name="Richter M."/>
            <person name="Bargiela R."/>
            <person name="Peplies J."/>
            <person name="Huws S.A."/>
            <person name="Newbold C.J."/>
            <person name="Golyshin P.N."/>
            <person name="Simon M.A."/>
            <person name="Lopez G."/>
            <person name="Yakimov M.M."/>
            <person name="Ferrer M."/>
        </authorList>
    </citation>
    <scope>NUCLEOTIDE SEQUENCE</scope>
</reference>
<accession>J9GJR2</accession>
<sequence>MKTADTKSTTATSNRICTNVVLPYRKPVFTSGEKYNSSHRVKAPQKKHIFIVAIARPLFPITTIFVQQFGLEDVCSSSICQFDDRLHPTEISHPLVFIFQKIRGYQNIHRFPDIFRPKVLHHPHYGQGVFLVVFQRASYRIIVAENLAGKRRGQHDLLTVQQFRL</sequence>